<dbReference type="Pfam" id="PF03474">
    <property type="entry name" value="DMA"/>
    <property type="match status" value="1"/>
</dbReference>
<feature type="compositionally biased region" description="Low complexity" evidence="2">
    <location>
        <begin position="1"/>
        <end position="34"/>
    </location>
</feature>
<dbReference type="InterPro" id="IPR005173">
    <property type="entry name" value="DMA"/>
</dbReference>
<feature type="region of interest" description="Disordered" evidence="2">
    <location>
        <begin position="238"/>
        <end position="259"/>
    </location>
</feature>
<dbReference type="Proteomes" id="UP000001555">
    <property type="component" value="Unassembled WGS sequence"/>
</dbReference>
<dbReference type="HOGENOM" id="CLU_1074731_0_0_1"/>
<feature type="compositionally biased region" description="Low complexity" evidence="2">
    <location>
        <begin position="92"/>
        <end position="106"/>
    </location>
</feature>
<evidence type="ECO:0000259" key="3">
    <source>
        <dbReference type="Pfam" id="PF03474"/>
    </source>
</evidence>
<dbReference type="EnsemblMetazoa" id="ISCW001625-RA">
    <property type="protein sequence ID" value="ISCW001625-PA"/>
    <property type="gene ID" value="ISCW001625"/>
</dbReference>
<evidence type="ECO:0000313" key="6">
    <source>
        <dbReference type="Proteomes" id="UP000001555"/>
    </source>
</evidence>
<keyword evidence="6" id="KW-1185">Reference proteome</keyword>
<comment type="similarity">
    <text evidence="1">Belongs to the DMRT family.</text>
</comment>
<dbReference type="EMBL" id="DS614438">
    <property type="protein sequence ID" value="EEC00304.1"/>
    <property type="molecule type" value="Genomic_DNA"/>
</dbReference>
<reference evidence="4 6" key="1">
    <citation type="submission" date="2008-03" db="EMBL/GenBank/DDBJ databases">
        <title>Annotation of Ixodes scapularis.</title>
        <authorList>
            <consortium name="Ixodes scapularis Genome Project Consortium"/>
            <person name="Caler E."/>
            <person name="Hannick L.I."/>
            <person name="Bidwell S."/>
            <person name="Joardar V."/>
            <person name="Thiagarajan M."/>
            <person name="Amedeo P."/>
            <person name="Galinsky K.J."/>
            <person name="Schobel S."/>
            <person name="Inman J."/>
            <person name="Hostetler J."/>
            <person name="Miller J."/>
            <person name="Hammond M."/>
            <person name="Megy K."/>
            <person name="Lawson D."/>
            <person name="Kodira C."/>
            <person name="Sutton G."/>
            <person name="Meyer J."/>
            <person name="Hill C.A."/>
            <person name="Birren B."/>
            <person name="Nene V."/>
            <person name="Collins F."/>
            <person name="Alarcon-Chaidez F."/>
            <person name="Wikel S."/>
            <person name="Strausberg R."/>
        </authorList>
    </citation>
    <scope>NUCLEOTIDE SEQUENCE [LARGE SCALE GENOMIC DNA]</scope>
    <source>
        <strain evidence="6">Wikel</strain>
        <strain evidence="4">Wikel colony</strain>
    </source>
</reference>
<feature type="compositionally biased region" description="Acidic residues" evidence="2">
    <location>
        <begin position="42"/>
        <end position="53"/>
    </location>
</feature>
<reference evidence="5" key="2">
    <citation type="submission" date="2020-05" db="UniProtKB">
        <authorList>
            <consortium name="EnsemblMetazoa"/>
        </authorList>
    </citation>
    <scope>IDENTIFICATION</scope>
    <source>
        <strain evidence="5">wikel</strain>
    </source>
</reference>
<dbReference type="GO" id="GO:0000978">
    <property type="term" value="F:RNA polymerase II cis-regulatory region sequence-specific DNA binding"/>
    <property type="evidence" value="ECO:0000318"/>
    <property type="project" value="GO_Central"/>
</dbReference>
<feature type="region of interest" description="Disordered" evidence="2">
    <location>
        <begin position="1"/>
        <end position="117"/>
    </location>
</feature>
<dbReference type="PaxDb" id="6945-B7P132"/>
<dbReference type="GO" id="GO:0007548">
    <property type="term" value="P:sex differentiation"/>
    <property type="evidence" value="ECO:0000318"/>
    <property type="project" value="GO_Central"/>
</dbReference>
<proteinExistence type="inferred from homology"/>
<evidence type="ECO:0000256" key="2">
    <source>
        <dbReference type="SAM" id="MobiDB-lite"/>
    </source>
</evidence>
<dbReference type="VEuPathDB" id="VectorBase:ISCI001625"/>
<dbReference type="InParanoid" id="B7P132"/>
<sequence>MDWKRGPASSGASDASSEPGGSRCSGSGSPCLGPARNAPDFREDEDDDDDDDGGGGGNGSAPRRVDEHGDSTEAASDGSASPHEQEPLALDARASGARTAASSAASDVTGRRRSPLETLARVFPSRTQASLAAVLDRCQGDVLLAIDEVLQGLRHEESPPGVPLGVLPGVSPSAMSLAGAFRRPLYPPPAAHVSRSPPSGLLGAVPAYPGLFPPPEFFALPPPNHHAKRARFAADAAALWSPGPSESPPGARDRLKNGE</sequence>
<dbReference type="VEuPathDB" id="VectorBase:ISCW001625"/>
<protein>
    <recommendedName>
        <fullName evidence="3">DMA domain-containing protein</fullName>
    </recommendedName>
</protein>
<dbReference type="AlphaFoldDB" id="B7P132"/>
<feature type="domain" description="DMA" evidence="3">
    <location>
        <begin position="113"/>
        <end position="149"/>
    </location>
</feature>
<evidence type="ECO:0000313" key="4">
    <source>
        <dbReference type="EMBL" id="EEC00304.1"/>
    </source>
</evidence>
<evidence type="ECO:0000256" key="1">
    <source>
        <dbReference type="ARBA" id="ARBA00006834"/>
    </source>
</evidence>
<dbReference type="GO" id="GO:0000981">
    <property type="term" value="F:DNA-binding transcription factor activity, RNA polymerase II-specific"/>
    <property type="evidence" value="ECO:0000318"/>
    <property type="project" value="GO_Central"/>
</dbReference>
<dbReference type="GO" id="GO:0005634">
    <property type="term" value="C:nucleus"/>
    <property type="evidence" value="ECO:0000318"/>
    <property type="project" value="GO_Central"/>
</dbReference>
<evidence type="ECO:0000313" key="5">
    <source>
        <dbReference type="EnsemblMetazoa" id="ISCW001625-PA"/>
    </source>
</evidence>
<dbReference type="EMBL" id="ABJB011033968">
    <property type="status" value="NOT_ANNOTATED_CDS"/>
    <property type="molecule type" value="Genomic_DNA"/>
</dbReference>
<accession>B7P132</accession>
<organism>
    <name type="scientific">Ixodes scapularis</name>
    <name type="common">Black-legged tick</name>
    <name type="synonym">Deer tick</name>
    <dbReference type="NCBI Taxonomy" id="6945"/>
    <lineage>
        <taxon>Eukaryota</taxon>
        <taxon>Metazoa</taxon>
        <taxon>Ecdysozoa</taxon>
        <taxon>Arthropoda</taxon>
        <taxon>Chelicerata</taxon>
        <taxon>Arachnida</taxon>
        <taxon>Acari</taxon>
        <taxon>Parasitiformes</taxon>
        <taxon>Ixodida</taxon>
        <taxon>Ixodoidea</taxon>
        <taxon>Ixodidae</taxon>
        <taxon>Ixodinae</taxon>
        <taxon>Ixodes</taxon>
    </lineage>
</organism>
<name>B7P132_IXOSC</name>
<gene>
    <name evidence="4" type="ORF">IscW_ISCW001625</name>
</gene>
<dbReference type="GO" id="GO:0006357">
    <property type="term" value="P:regulation of transcription by RNA polymerase II"/>
    <property type="evidence" value="ECO:0000318"/>
    <property type="project" value="GO_Central"/>
</dbReference>